<dbReference type="SMART" id="SM00028">
    <property type="entry name" value="TPR"/>
    <property type="match status" value="1"/>
</dbReference>
<name>A0A4U1J778_9BACT</name>
<evidence type="ECO:0000313" key="4">
    <source>
        <dbReference type="EMBL" id="TKD03205.1"/>
    </source>
</evidence>
<proteinExistence type="predicted"/>
<accession>A0A4U1J778</accession>
<dbReference type="PROSITE" id="PS50005">
    <property type="entry name" value="TPR"/>
    <property type="match status" value="1"/>
</dbReference>
<dbReference type="RefSeq" id="WP_136932002.1">
    <property type="nucleotide sequence ID" value="NZ_SSMQ01000031.1"/>
</dbReference>
<evidence type="ECO:0000256" key="3">
    <source>
        <dbReference type="SAM" id="SignalP"/>
    </source>
</evidence>
<gene>
    <name evidence="4" type="ORF">E8A74_27220</name>
</gene>
<keyword evidence="5" id="KW-1185">Reference proteome</keyword>
<dbReference type="Gene3D" id="1.25.40.10">
    <property type="entry name" value="Tetratricopeptide repeat domain"/>
    <property type="match status" value="1"/>
</dbReference>
<comment type="caution">
    <text evidence="4">The sequence shown here is derived from an EMBL/GenBank/DDBJ whole genome shotgun (WGS) entry which is preliminary data.</text>
</comment>
<sequence>MPRAQSLAPLLCLSLLAPVAYADEPDTAPPDAASPAEPPPPSPEAVTKAWKVLVELGDAARARGQVDEAVKAYRRAYDLHPDPELAARVGLYLLQIDRPVSATALLIEALEGGAGKDAKDKERIMRGILAVRARVCLLHVAGNLQDAAVTVNGDPVSRKLGAFFRMFEVPGRLVIVGQSKEHGEARDVVNCPAGGEVYANLRWKLPEPAPNVEPAPKVEPAPAPAVVPVAPPVPLAATKAKAESALGVYVERYTKQEDPYGYEEQPAKPSDAEKKPMRGFVGVGPVVVFGAATWAPAVGASITGGLRLHEHVSVELEGRAAWLAGGVKGEAITTMTAGGVLGLCANWRYFLGCGLGHLGVIAVNWDETKYERGSDVFFSPGFGGRLGARLDLGSSWGLQVAGDVLGLSRGTRIVVGQTVLVEQPAVMISTSLALLRKF</sequence>
<dbReference type="AlphaFoldDB" id="A0A4U1J778"/>
<feature type="chain" id="PRO_5020340126" evidence="3">
    <location>
        <begin position="23"/>
        <end position="438"/>
    </location>
</feature>
<dbReference type="SUPFAM" id="SSF48452">
    <property type="entry name" value="TPR-like"/>
    <property type="match status" value="1"/>
</dbReference>
<evidence type="ECO:0000256" key="2">
    <source>
        <dbReference type="SAM" id="MobiDB-lite"/>
    </source>
</evidence>
<protein>
    <submittedName>
        <fullName evidence="4">Tetratricopeptide repeat protein</fullName>
    </submittedName>
</protein>
<dbReference type="Proteomes" id="UP000309215">
    <property type="component" value="Unassembled WGS sequence"/>
</dbReference>
<organism evidence="4 5">
    <name type="scientific">Polyangium fumosum</name>
    <dbReference type="NCBI Taxonomy" id="889272"/>
    <lineage>
        <taxon>Bacteria</taxon>
        <taxon>Pseudomonadati</taxon>
        <taxon>Myxococcota</taxon>
        <taxon>Polyangia</taxon>
        <taxon>Polyangiales</taxon>
        <taxon>Polyangiaceae</taxon>
        <taxon>Polyangium</taxon>
    </lineage>
</organism>
<feature type="repeat" description="TPR" evidence="1">
    <location>
        <begin position="50"/>
        <end position="83"/>
    </location>
</feature>
<keyword evidence="3" id="KW-0732">Signal</keyword>
<feature type="signal peptide" evidence="3">
    <location>
        <begin position="1"/>
        <end position="22"/>
    </location>
</feature>
<reference evidence="4 5" key="1">
    <citation type="submission" date="2019-04" db="EMBL/GenBank/DDBJ databases">
        <authorList>
            <person name="Li Y."/>
            <person name="Wang J."/>
        </authorList>
    </citation>
    <scope>NUCLEOTIDE SEQUENCE [LARGE SCALE GENOMIC DNA]</scope>
    <source>
        <strain evidence="4 5">DSM 14668</strain>
    </source>
</reference>
<evidence type="ECO:0000256" key="1">
    <source>
        <dbReference type="PROSITE-ProRule" id="PRU00339"/>
    </source>
</evidence>
<dbReference type="OrthoDB" id="5503549at2"/>
<dbReference type="InterPro" id="IPR011990">
    <property type="entry name" value="TPR-like_helical_dom_sf"/>
</dbReference>
<evidence type="ECO:0000313" key="5">
    <source>
        <dbReference type="Proteomes" id="UP000309215"/>
    </source>
</evidence>
<dbReference type="EMBL" id="SSMQ01000031">
    <property type="protein sequence ID" value="TKD03205.1"/>
    <property type="molecule type" value="Genomic_DNA"/>
</dbReference>
<feature type="region of interest" description="Disordered" evidence="2">
    <location>
        <begin position="24"/>
        <end position="45"/>
    </location>
</feature>
<dbReference type="InterPro" id="IPR019734">
    <property type="entry name" value="TPR_rpt"/>
</dbReference>
<keyword evidence="1" id="KW-0802">TPR repeat</keyword>